<organism evidence="2 3">
    <name type="scientific">Coffea canephora</name>
    <name type="common">Robusta coffee</name>
    <dbReference type="NCBI Taxonomy" id="49390"/>
    <lineage>
        <taxon>Eukaryota</taxon>
        <taxon>Viridiplantae</taxon>
        <taxon>Streptophyta</taxon>
        <taxon>Embryophyta</taxon>
        <taxon>Tracheophyta</taxon>
        <taxon>Spermatophyta</taxon>
        <taxon>Magnoliopsida</taxon>
        <taxon>eudicotyledons</taxon>
        <taxon>Gunneridae</taxon>
        <taxon>Pentapetalae</taxon>
        <taxon>asterids</taxon>
        <taxon>lamiids</taxon>
        <taxon>Gentianales</taxon>
        <taxon>Rubiaceae</taxon>
        <taxon>Ixoroideae</taxon>
        <taxon>Gardenieae complex</taxon>
        <taxon>Bertiereae - Coffeeae clade</taxon>
        <taxon>Coffeeae</taxon>
        <taxon>Coffea</taxon>
    </lineage>
</organism>
<protein>
    <recommendedName>
        <fullName evidence="1">SPARK domain-containing protein</fullName>
    </recommendedName>
</protein>
<dbReference type="PhylomeDB" id="A0A068UDN6"/>
<gene>
    <name evidence="2" type="ORF">GSCOC_T00020967001</name>
</gene>
<reference evidence="3" key="1">
    <citation type="journal article" date="2014" name="Science">
        <title>The coffee genome provides insight into the convergent evolution of caffeine biosynthesis.</title>
        <authorList>
            <person name="Denoeud F."/>
            <person name="Carretero-Paulet L."/>
            <person name="Dereeper A."/>
            <person name="Droc G."/>
            <person name="Guyot R."/>
            <person name="Pietrella M."/>
            <person name="Zheng C."/>
            <person name="Alberti A."/>
            <person name="Anthony F."/>
            <person name="Aprea G."/>
            <person name="Aury J.M."/>
            <person name="Bento P."/>
            <person name="Bernard M."/>
            <person name="Bocs S."/>
            <person name="Campa C."/>
            <person name="Cenci A."/>
            <person name="Combes M.C."/>
            <person name="Crouzillat D."/>
            <person name="Da Silva C."/>
            <person name="Daddiego L."/>
            <person name="De Bellis F."/>
            <person name="Dussert S."/>
            <person name="Garsmeur O."/>
            <person name="Gayraud T."/>
            <person name="Guignon V."/>
            <person name="Jahn K."/>
            <person name="Jamilloux V."/>
            <person name="Joet T."/>
            <person name="Labadie K."/>
            <person name="Lan T."/>
            <person name="Leclercq J."/>
            <person name="Lepelley M."/>
            <person name="Leroy T."/>
            <person name="Li L.T."/>
            <person name="Librado P."/>
            <person name="Lopez L."/>
            <person name="Munoz A."/>
            <person name="Noel B."/>
            <person name="Pallavicini A."/>
            <person name="Perrotta G."/>
            <person name="Poncet V."/>
            <person name="Pot D."/>
            <person name="Priyono X."/>
            <person name="Rigoreau M."/>
            <person name="Rouard M."/>
            <person name="Rozas J."/>
            <person name="Tranchant-Dubreuil C."/>
            <person name="VanBuren R."/>
            <person name="Zhang Q."/>
            <person name="Andrade A.C."/>
            <person name="Argout X."/>
            <person name="Bertrand B."/>
            <person name="de Kochko A."/>
            <person name="Graziosi G."/>
            <person name="Henry R.J."/>
            <person name="Jayarama X."/>
            <person name="Ming R."/>
            <person name="Nagai C."/>
            <person name="Rounsley S."/>
            <person name="Sankoff D."/>
            <person name="Giuliano G."/>
            <person name="Albert V.A."/>
            <person name="Wincker P."/>
            <person name="Lashermes P."/>
        </authorList>
    </citation>
    <scope>NUCLEOTIDE SEQUENCE [LARGE SCALE GENOMIC DNA]</scope>
    <source>
        <strain evidence="3">cv. DH200-94</strain>
    </source>
</reference>
<dbReference type="Proteomes" id="UP000295252">
    <property type="component" value="Chromosome VII"/>
</dbReference>
<name>A0A068UDN6_COFCA</name>
<keyword evidence="3" id="KW-1185">Reference proteome</keyword>
<evidence type="ECO:0000313" key="2">
    <source>
        <dbReference type="EMBL" id="CDP05718.1"/>
    </source>
</evidence>
<dbReference type="PANTHER" id="PTHR33831">
    <property type="entry name" value="GPI-ANCHORED PROTEIN"/>
    <property type="match status" value="1"/>
</dbReference>
<feature type="domain" description="SPARK" evidence="1">
    <location>
        <begin position="64"/>
        <end position="128"/>
    </location>
</feature>
<dbReference type="Pfam" id="PF19160">
    <property type="entry name" value="SPARK"/>
    <property type="match status" value="1"/>
</dbReference>
<proteinExistence type="predicted"/>
<dbReference type="InterPro" id="IPR040336">
    <property type="entry name" value="At1g61900-like"/>
</dbReference>
<evidence type="ECO:0000259" key="1">
    <source>
        <dbReference type="Pfam" id="PF19160"/>
    </source>
</evidence>
<dbReference type="InParanoid" id="A0A068UDN6"/>
<dbReference type="PANTHER" id="PTHR33831:SF8">
    <property type="entry name" value="SPARK DOMAIN-CONTAINING PROTEIN"/>
    <property type="match status" value="1"/>
</dbReference>
<dbReference type="GO" id="GO:0005886">
    <property type="term" value="C:plasma membrane"/>
    <property type="evidence" value="ECO:0007669"/>
    <property type="project" value="TreeGrafter"/>
</dbReference>
<accession>A0A068UDN6</accession>
<dbReference type="Gramene" id="CDP05718">
    <property type="protein sequence ID" value="CDP05718"/>
    <property type="gene ID" value="GSCOC_T00020967001"/>
</dbReference>
<sequence>MCAADVPLSVTGPYESIGSSDAIQKRHFISSFYVSPSTDLQPLATSHTRSPLMPFTYNDLSNFSGCCMLNFSSAESTSSVIATGCRSSLAPYLANVFCCPKYEASLVVLLGQSSNHSGMLALNETHASANEDL</sequence>
<dbReference type="EMBL" id="HG739102">
    <property type="protein sequence ID" value="CDP05718.1"/>
    <property type="molecule type" value="Genomic_DNA"/>
</dbReference>
<dbReference type="STRING" id="49390.A0A068UDN6"/>
<dbReference type="InterPro" id="IPR043891">
    <property type="entry name" value="SPARK"/>
</dbReference>
<dbReference type="AlphaFoldDB" id="A0A068UDN6"/>
<evidence type="ECO:0000313" key="3">
    <source>
        <dbReference type="Proteomes" id="UP000295252"/>
    </source>
</evidence>